<dbReference type="Proteomes" id="UP000800094">
    <property type="component" value="Unassembled WGS sequence"/>
</dbReference>
<dbReference type="AlphaFoldDB" id="A0A6A6IXV7"/>
<keyword evidence="2" id="KW-1185">Reference proteome</keyword>
<evidence type="ECO:0000313" key="2">
    <source>
        <dbReference type="Proteomes" id="UP000800094"/>
    </source>
</evidence>
<proteinExistence type="predicted"/>
<evidence type="ECO:0000313" key="1">
    <source>
        <dbReference type="EMBL" id="KAF2255138.1"/>
    </source>
</evidence>
<reference evidence="1" key="1">
    <citation type="journal article" date="2020" name="Stud. Mycol.">
        <title>101 Dothideomycetes genomes: a test case for predicting lifestyles and emergence of pathogens.</title>
        <authorList>
            <person name="Haridas S."/>
            <person name="Albert R."/>
            <person name="Binder M."/>
            <person name="Bloem J."/>
            <person name="Labutti K."/>
            <person name="Salamov A."/>
            <person name="Andreopoulos B."/>
            <person name="Baker S."/>
            <person name="Barry K."/>
            <person name="Bills G."/>
            <person name="Bluhm B."/>
            <person name="Cannon C."/>
            <person name="Castanera R."/>
            <person name="Culley D."/>
            <person name="Daum C."/>
            <person name="Ezra D."/>
            <person name="Gonzalez J."/>
            <person name="Henrissat B."/>
            <person name="Kuo A."/>
            <person name="Liang C."/>
            <person name="Lipzen A."/>
            <person name="Lutzoni F."/>
            <person name="Magnuson J."/>
            <person name="Mondo S."/>
            <person name="Nolan M."/>
            <person name="Ohm R."/>
            <person name="Pangilinan J."/>
            <person name="Park H.-J."/>
            <person name="Ramirez L."/>
            <person name="Alfaro M."/>
            <person name="Sun H."/>
            <person name="Tritt A."/>
            <person name="Yoshinaga Y."/>
            <person name="Zwiers L.-H."/>
            <person name="Turgeon B."/>
            <person name="Goodwin S."/>
            <person name="Spatafora J."/>
            <person name="Crous P."/>
            <person name="Grigoriev I."/>
        </authorList>
    </citation>
    <scope>NUCLEOTIDE SEQUENCE</scope>
    <source>
        <strain evidence="1">CBS 122368</strain>
    </source>
</reference>
<gene>
    <name evidence="1" type="ORF">BU26DRAFT_151278</name>
</gene>
<name>A0A6A6IXV7_9PLEO</name>
<protein>
    <submittedName>
        <fullName evidence="1">Uncharacterized protein</fullName>
    </submittedName>
</protein>
<sequence length="147" mass="15928">MKAALCAVPSICPAALGKIDSPKTSTLSLRLRTLWKEDAGPVKLSPGTRCVPERIYRLIIENVDEPTGAACLSGARAFRSFASKVYHTTDNVRVGELGPSHFGKARKPCTTLVWYPVIKFSNGTASLMPKLSPFYSNAAMRRTSNAV</sequence>
<dbReference type="EMBL" id="ML987190">
    <property type="protein sequence ID" value="KAF2255138.1"/>
    <property type="molecule type" value="Genomic_DNA"/>
</dbReference>
<dbReference type="GeneID" id="54573315"/>
<organism evidence="1 2">
    <name type="scientific">Trematosphaeria pertusa</name>
    <dbReference type="NCBI Taxonomy" id="390896"/>
    <lineage>
        <taxon>Eukaryota</taxon>
        <taxon>Fungi</taxon>
        <taxon>Dikarya</taxon>
        <taxon>Ascomycota</taxon>
        <taxon>Pezizomycotina</taxon>
        <taxon>Dothideomycetes</taxon>
        <taxon>Pleosporomycetidae</taxon>
        <taxon>Pleosporales</taxon>
        <taxon>Massarineae</taxon>
        <taxon>Trematosphaeriaceae</taxon>
        <taxon>Trematosphaeria</taxon>
    </lineage>
</organism>
<dbReference type="RefSeq" id="XP_033690142.1">
    <property type="nucleotide sequence ID" value="XM_033819985.1"/>
</dbReference>
<accession>A0A6A6IXV7</accession>